<keyword evidence="2" id="KW-1185">Reference proteome</keyword>
<accession>A0A9P8LGZ0</accession>
<proteinExistence type="predicted"/>
<comment type="caution">
    <text evidence="1">The sequence shown here is derived from an EMBL/GenBank/DDBJ whole genome shotgun (WGS) entry which is preliminary data.</text>
</comment>
<dbReference type="Gene3D" id="3.40.630.10">
    <property type="entry name" value="Zn peptidases"/>
    <property type="match status" value="1"/>
</dbReference>
<evidence type="ECO:0000313" key="1">
    <source>
        <dbReference type="EMBL" id="KAH0565069.1"/>
    </source>
</evidence>
<reference evidence="1" key="1">
    <citation type="submission" date="2021-03" db="EMBL/GenBank/DDBJ databases">
        <title>Comparative genomics and phylogenomic investigation of the class Geoglossomycetes provide insights into ecological specialization and systematics.</title>
        <authorList>
            <person name="Melie T."/>
            <person name="Pirro S."/>
            <person name="Miller A.N."/>
            <person name="Quandt A."/>
        </authorList>
    </citation>
    <scope>NUCLEOTIDE SEQUENCE</scope>
    <source>
        <strain evidence="1">CAQ_001_2017</strain>
    </source>
</reference>
<sequence length="148" mass="16111">MHASHAKNIYKADVLFIGNVSHFLPAMQGAFFIQSNGAVNHTPPFADAAGTEDAFNRALDCGKGLAAVALDIFGNTDYYYSLKESYMQNISDKAVTVARDYGKEVPTQNQIGDLLKLLPPPLARSFEGQDVKIEQVLGALMATDVFLR</sequence>
<name>A0A9P8LGZ0_9PEZI</name>
<organism evidence="1 2">
    <name type="scientific">Trichoglossum hirsutum</name>
    <dbReference type="NCBI Taxonomy" id="265104"/>
    <lineage>
        <taxon>Eukaryota</taxon>
        <taxon>Fungi</taxon>
        <taxon>Dikarya</taxon>
        <taxon>Ascomycota</taxon>
        <taxon>Pezizomycotina</taxon>
        <taxon>Geoglossomycetes</taxon>
        <taxon>Geoglossales</taxon>
        <taxon>Geoglossaceae</taxon>
        <taxon>Trichoglossum</taxon>
    </lineage>
</organism>
<dbReference type="AlphaFoldDB" id="A0A9P8LGZ0"/>
<gene>
    <name evidence="1" type="ORF">GP486_001537</name>
</gene>
<dbReference type="EMBL" id="JAGHQM010000140">
    <property type="protein sequence ID" value="KAH0565069.1"/>
    <property type="molecule type" value="Genomic_DNA"/>
</dbReference>
<dbReference type="Proteomes" id="UP000750711">
    <property type="component" value="Unassembled WGS sequence"/>
</dbReference>
<evidence type="ECO:0000313" key="2">
    <source>
        <dbReference type="Proteomes" id="UP000750711"/>
    </source>
</evidence>
<protein>
    <submittedName>
        <fullName evidence="1">Uncharacterized protein</fullName>
    </submittedName>
</protein>